<dbReference type="CDD" id="cd00130">
    <property type="entry name" value="PAS"/>
    <property type="match status" value="1"/>
</dbReference>
<feature type="domain" description="PAS" evidence="1">
    <location>
        <begin position="189"/>
        <end position="254"/>
    </location>
</feature>
<sequence length="326" mass="35836">MKNRTASAGEECLENRVVRLEDQARFTLDALELAASLGDFKVSISSLHDPTLLLHEVVSRVATITSFTASAVYLVDEGISDFYLAYSDQQEWNDKIESAIASFIDSGMFAFALREGRPVVVHSVELQRRVLLHVLETSSRVRGMFVGVFPDGAKNLTAIEMALLSIVCKNCASAVEVFELYKCFRSGGEDVVAFSESLPVGFLDIDESGRILFANKVAGKLLDSVATPEKRHFIDFLVAEERDRIESLLISCLAFCMPRQEYQAEALAKPQSTMRTHTVLDSVNGQKVVSLHITPLVRNGGMVLRGILAPADETPTGEEQIEGMSL</sequence>
<dbReference type="Proteomes" id="UP001568358">
    <property type="component" value="Unassembled WGS sequence"/>
</dbReference>
<name>A0A8G2F9E8_9BACT</name>
<dbReference type="Pfam" id="PF13492">
    <property type="entry name" value="GAF_3"/>
    <property type="match status" value="1"/>
</dbReference>
<dbReference type="Gene3D" id="3.30.450.40">
    <property type="match status" value="1"/>
</dbReference>
<dbReference type="EMBL" id="JBFSOO010000004">
    <property type="protein sequence ID" value="MEZ6853390.1"/>
    <property type="molecule type" value="Genomic_DNA"/>
</dbReference>
<evidence type="ECO:0000313" key="5">
    <source>
        <dbReference type="Proteomes" id="UP001568358"/>
    </source>
</evidence>
<dbReference type="EMBL" id="FQZR01000002">
    <property type="protein sequence ID" value="SHI48783.1"/>
    <property type="molecule type" value="Genomic_DNA"/>
</dbReference>
<evidence type="ECO:0000313" key="3">
    <source>
        <dbReference type="EMBL" id="SHI48783.1"/>
    </source>
</evidence>
<dbReference type="AlphaFoldDB" id="A0A8G2F9E8"/>
<dbReference type="Proteomes" id="UP000184001">
    <property type="component" value="Unassembled WGS sequence"/>
</dbReference>
<accession>A0A8G2F9E8</accession>
<gene>
    <name evidence="2" type="ORF">AB2Z07_07600</name>
    <name evidence="3" type="ORF">SAMN05660830_00106</name>
</gene>
<proteinExistence type="predicted"/>
<dbReference type="SMART" id="SM00091">
    <property type="entry name" value="PAS"/>
    <property type="match status" value="1"/>
</dbReference>
<keyword evidence="5" id="KW-1185">Reference proteome</keyword>
<dbReference type="InterPro" id="IPR003018">
    <property type="entry name" value="GAF"/>
</dbReference>
<dbReference type="InterPro" id="IPR029016">
    <property type="entry name" value="GAF-like_dom_sf"/>
</dbReference>
<reference evidence="3 4" key="1">
    <citation type="submission" date="2016-11" db="EMBL/GenBank/DDBJ databases">
        <authorList>
            <person name="Varghese N."/>
            <person name="Submissions S."/>
        </authorList>
    </citation>
    <scope>NUCLEOTIDE SEQUENCE [LARGE SCALE GENOMIC DNA]</scope>
    <source>
        <strain evidence="3 4">DSM 17919</strain>
    </source>
</reference>
<organism evidence="3 4">
    <name type="scientific">Halodesulfovibrio aestuarii</name>
    <dbReference type="NCBI Taxonomy" id="126333"/>
    <lineage>
        <taxon>Bacteria</taxon>
        <taxon>Pseudomonadati</taxon>
        <taxon>Thermodesulfobacteriota</taxon>
        <taxon>Desulfovibrionia</taxon>
        <taxon>Desulfovibrionales</taxon>
        <taxon>Desulfovibrionaceae</taxon>
        <taxon>Halodesulfovibrio</taxon>
    </lineage>
</organism>
<comment type="caution">
    <text evidence="3">The sequence shown here is derived from an EMBL/GenBank/DDBJ whole genome shotgun (WGS) entry which is preliminary data.</text>
</comment>
<reference evidence="2 5" key="2">
    <citation type="submission" date="2024-07" db="EMBL/GenBank/DDBJ databases">
        <title>Active virus-host system and metabolic interactions in a Lokiarchaeon culture.</title>
        <authorList>
            <person name="Ponce Toledo R.I."/>
            <person name="Rodrigues Oliveira T."/>
            <person name="Schleper C."/>
        </authorList>
    </citation>
    <scope>NUCLEOTIDE SEQUENCE [LARGE SCALE GENOMIC DNA]</scope>
    <source>
        <strain evidence="2 5">B35</strain>
    </source>
</reference>
<dbReference type="SUPFAM" id="SSF55781">
    <property type="entry name" value="GAF domain-like"/>
    <property type="match status" value="1"/>
</dbReference>
<evidence type="ECO:0000313" key="4">
    <source>
        <dbReference type="Proteomes" id="UP000184001"/>
    </source>
</evidence>
<evidence type="ECO:0000313" key="2">
    <source>
        <dbReference type="EMBL" id="MEZ6853390.1"/>
    </source>
</evidence>
<evidence type="ECO:0000259" key="1">
    <source>
        <dbReference type="SMART" id="SM00091"/>
    </source>
</evidence>
<dbReference type="RefSeq" id="WP_020001245.1">
    <property type="nucleotide sequence ID" value="NZ_CP192219.1"/>
</dbReference>
<dbReference type="InterPro" id="IPR000014">
    <property type="entry name" value="PAS"/>
</dbReference>
<protein>
    <submittedName>
        <fullName evidence="2">GAF domain-containing protein</fullName>
    </submittedName>
</protein>